<dbReference type="InterPro" id="IPR013724">
    <property type="entry name" value="GIT_SHD"/>
</dbReference>
<dbReference type="Pfam" id="PF12205">
    <property type="entry name" value="GIT1_C"/>
    <property type="match status" value="1"/>
</dbReference>
<dbReference type="RefSeq" id="XP_013869837.1">
    <property type="nucleotide sequence ID" value="XM_014014383.1"/>
</dbReference>
<dbReference type="InterPro" id="IPR032352">
    <property type="entry name" value="GIT1/2_CC"/>
</dbReference>
<evidence type="ECO:0000313" key="12">
    <source>
        <dbReference type="Proteomes" id="UP000192220"/>
    </source>
</evidence>
<evidence type="ECO:0000256" key="10">
    <source>
        <dbReference type="SAM" id="MobiDB-lite"/>
    </source>
</evidence>
<dbReference type="Pfam" id="PF16559">
    <property type="entry name" value="GIT_CC"/>
    <property type="match status" value="1"/>
</dbReference>
<feature type="compositionally biased region" description="Basic and acidic residues" evidence="10">
    <location>
        <begin position="568"/>
        <end position="580"/>
    </location>
</feature>
<feature type="domain" description="Arf-GAP" evidence="11">
    <location>
        <begin position="1"/>
        <end position="124"/>
    </location>
</feature>
<feature type="region of interest" description="Disordered" evidence="10">
    <location>
        <begin position="380"/>
        <end position="422"/>
    </location>
</feature>
<dbReference type="PROSITE" id="PS50088">
    <property type="entry name" value="ANK_REPEAT"/>
    <property type="match status" value="1"/>
</dbReference>
<feature type="region of interest" description="Disordered" evidence="10">
    <location>
        <begin position="473"/>
        <end position="543"/>
    </location>
</feature>
<feature type="compositionally biased region" description="Polar residues" evidence="10">
    <location>
        <begin position="581"/>
        <end position="594"/>
    </location>
</feature>
<dbReference type="Gene3D" id="1.10.220.150">
    <property type="entry name" value="Arf GTPase activating protein"/>
    <property type="match status" value="1"/>
</dbReference>
<dbReference type="InterPro" id="IPR001164">
    <property type="entry name" value="ArfGAP_dom"/>
</dbReference>
<dbReference type="GO" id="GO:0008270">
    <property type="term" value="F:zinc ion binding"/>
    <property type="evidence" value="ECO:0007669"/>
    <property type="project" value="UniProtKB-KW"/>
</dbReference>
<name>A0A2I4BQ14_AUSLI</name>
<dbReference type="SMART" id="SM00248">
    <property type="entry name" value="ANK"/>
    <property type="match status" value="3"/>
</dbReference>
<accession>A0A2I4BQ14</accession>
<keyword evidence="5" id="KW-0862">Zinc</keyword>
<dbReference type="PANTHER" id="PTHR46097">
    <property type="entry name" value="G PROTEIN-COUPLED RECEPTOR KINASE INTERACTING ARFGAP"/>
    <property type="match status" value="1"/>
</dbReference>
<keyword evidence="6 8" id="KW-0040">ANK repeat</keyword>
<evidence type="ECO:0000313" key="13">
    <source>
        <dbReference type="RefSeq" id="XP_013869837.1"/>
    </source>
</evidence>
<keyword evidence="7" id="KW-0175">Coiled coil</keyword>
<dbReference type="Gene3D" id="1.20.120.330">
    <property type="entry name" value="Nucleotidyltransferases domain 2"/>
    <property type="match status" value="1"/>
</dbReference>
<evidence type="ECO:0000256" key="8">
    <source>
        <dbReference type="PROSITE-ProRule" id="PRU00023"/>
    </source>
</evidence>
<dbReference type="Pfam" id="PF08518">
    <property type="entry name" value="GIT_SHD"/>
    <property type="match status" value="2"/>
</dbReference>
<evidence type="ECO:0000256" key="7">
    <source>
        <dbReference type="ARBA" id="ARBA00023054"/>
    </source>
</evidence>
<dbReference type="GO" id="GO:0036465">
    <property type="term" value="P:synaptic vesicle recycling"/>
    <property type="evidence" value="ECO:0007669"/>
    <property type="project" value="TreeGrafter"/>
</dbReference>
<evidence type="ECO:0000256" key="3">
    <source>
        <dbReference type="ARBA" id="ARBA00022737"/>
    </source>
</evidence>
<dbReference type="SUPFAM" id="SSF57863">
    <property type="entry name" value="ArfGap/RecO-like zinc finger"/>
    <property type="match status" value="1"/>
</dbReference>
<dbReference type="InterPro" id="IPR036770">
    <property type="entry name" value="Ankyrin_rpt-contain_sf"/>
</dbReference>
<dbReference type="PANTHER" id="PTHR46097:SF4">
    <property type="entry name" value="ARF GTPASE-ACTIVATING PROTEIN GIT2"/>
    <property type="match status" value="1"/>
</dbReference>
<keyword evidence="2" id="KW-0479">Metal-binding</keyword>
<reference evidence="13" key="1">
    <citation type="submission" date="2025-08" db="UniProtKB">
        <authorList>
            <consortium name="RefSeq"/>
        </authorList>
    </citation>
    <scope>IDENTIFICATION</scope>
    <source>
        <strain evidence="13">Quisiro</strain>
        <tissue evidence="13">Liver</tissue>
    </source>
</reference>
<protein>
    <submittedName>
        <fullName evidence="13">ARF GTPase-activating protein GIT2a isoform X11</fullName>
    </submittedName>
</protein>
<keyword evidence="3" id="KW-0677">Repeat</keyword>
<dbReference type="Gene3D" id="1.20.5.170">
    <property type="match status" value="1"/>
</dbReference>
<dbReference type="PRINTS" id="PR00405">
    <property type="entry name" value="REVINTRACTNG"/>
</dbReference>
<evidence type="ECO:0000256" key="6">
    <source>
        <dbReference type="ARBA" id="ARBA00023043"/>
    </source>
</evidence>
<dbReference type="GO" id="GO:0007420">
    <property type="term" value="P:brain development"/>
    <property type="evidence" value="ECO:0007669"/>
    <property type="project" value="InterPro"/>
</dbReference>
<evidence type="ECO:0000256" key="5">
    <source>
        <dbReference type="ARBA" id="ARBA00022833"/>
    </source>
</evidence>
<proteinExistence type="predicted"/>
<dbReference type="GO" id="GO:0032012">
    <property type="term" value="P:regulation of ARF protein signal transduction"/>
    <property type="evidence" value="ECO:0007669"/>
    <property type="project" value="InterPro"/>
</dbReference>
<feature type="region of interest" description="Disordered" evidence="10">
    <location>
        <begin position="615"/>
        <end position="639"/>
    </location>
</feature>
<dbReference type="FunFam" id="1.25.40.20:FF:000013">
    <property type="entry name" value="ARF GTPase-activating protein GIT1 isoform 1"/>
    <property type="match status" value="1"/>
</dbReference>
<dbReference type="InterPro" id="IPR022018">
    <property type="entry name" value="GIT1_C"/>
</dbReference>
<feature type="repeat" description="ANK" evidence="8">
    <location>
        <begin position="166"/>
        <end position="198"/>
    </location>
</feature>
<dbReference type="SMART" id="SM00105">
    <property type="entry name" value="ArfGap"/>
    <property type="match status" value="1"/>
</dbReference>
<dbReference type="PROSITE" id="PS50297">
    <property type="entry name" value="ANK_REP_REGION"/>
    <property type="match status" value="1"/>
</dbReference>
<organism evidence="12 13">
    <name type="scientific">Austrofundulus limnaeus</name>
    <name type="common">Annual killifish</name>
    <dbReference type="NCBI Taxonomy" id="52670"/>
    <lineage>
        <taxon>Eukaryota</taxon>
        <taxon>Metazoa</taxon>
        <taxon>Chordata</taxon>
        <taxon>Craniata</taxon>
        <taxon>Vertebrata</taxon>
        <taxon>Euteleostomi</taxon>
        <taxon>Actinopterygii</taxon>
        <taxon>Neopterygii</taxon>
        <taxon>Teleostei</taxon>
        <taxon>Neoteleostei</taxon>
        <taxon>Acanthomorphata</taxon>
        <taxon>Ovalentaria</taxon>
        <taxon>Atherinomorphae</taxon>
        <taxon>Cyprinodontiformes</taxon>
        <taxon>Rivulidae</taxon>
        <taxon>Austrofundulus</taxon>
    </lineage>
</organism>
<dbReference type="SMART" id="SM00555">
    <property type="entry name" value="GIT"/>
    <property type="match status" value="2"/>
</dbReference>
<dbReference type="PROSITE" id="PS50115">
    <property type="entry name" value="ARFGAP"/>
    <property type="match status" value="1"/>
</dbReference>
<evidence type="ECO:0000256" key="1">
    <source>
        <dbReference type="ARBA" id="ARBA00022468"/>
    </source>
</evidence>
<keyword evidence="4 9" id="KW-0863">Zinc-finger</keyword>
<dbReference type="FunFam" id="1.10.220.150:FF:000003">
    <property type="entry name" value="ARF GTPase-activating protein GIT2 isoform 1"/>
    <property type="match status" value="1"/>
</dbReference>
<dbReference type="OrthoDB" id="5588096at2759"/>
<dbReference type="Proteomes" id="UP000192220">
    <property type="component" value="Unplaced"/>
</dbReference>
<dbReference type="GO" id="GO:0008277">
    <property type="term" value="P:regulation of G protein-coupled receptor signaling pathway"/>
    <property type="evidence" value="ECO:0007669"/>
    <property type="project" value="TreeGrafter"/>
</dbReference>
<evidence type="ECO:0000259" key="11">
    <source>
        <dbReference type="PROSITE" id="PS50115"/>
    </source>
</evidence>
<dbReference type="InterPro" id="IPR038508">
    <property type="entry name" value="ArfGAP_dom_sf"/>
</dbReference>
<dbReference type="InterPro" id="IPR037278">
    <property type="entry name" value="ARFGAP/RecO"/>
</dbReference>
<dbReference type="GO" id="GO:0005096">
    <property type="term" value="F:GTPase activator activity"/>
    <property type="evidence" value="ECO:0007669"/>
    <property type="project" value="UniProtKB-KW"/>
</dbReference>
<dbReference type="Gene3D" id="1.25.40.20">
    <property type="entry name" value="Ankyrin repeat-containing domain"/>
    <property type="match status" value="1"/>
</dbReference>
<dbReference type="InterPro" id="IPR002110">
    <property type="entry name" value="Ankyrin_rpt"/>
</dbReference>
<keyword evidence="1" id="KW-0343">GTPase activation</keyword>
<dbReference type="CTD" id="793882"/>
<feature type="region of interest" description="Disordered" evidence="10">
    <location>
        <begin position="558"/>
        <end position="594"/>
    </location>
</feature>
<dbReference type="SUPFAM" id="SSF48403">
    <property type="entry name" value="Ankyrin repeat"/>
    <property type="match status" value="1"/>
</dbReference>
<feature type="compositionally biased region" description="Basic and acidic residues" evidence="10">
    <location>
        <begin position="406"/>
        <end position="416"/>
    </location>
</feature>
<gene>
    <name evidence="13" type="primary">git2a</name>
</gene>
<evidence type="ECO:0000256" key="4">
    <source>
        <dbReference type="ARBA" id="ARBA00022771"/>
    </source>
</evidence>
<feature type="compositionally biased region" description="Low complexity" evidence="10">
    <location>
        <begin position="558"/>
        <end position="567"/>
    </location>
</feature>
<feature type="compositionally biased region" description="Polar residues" evidence="10">
    <location>
        <begin position="473"/>
        <end position="485"/>
    </location>
</feature>
<dbReference type="GeneID" id="106521700"/>
<dbReference type="Pfam" id="PF12796">
    <property type="entry name" value="Ank_2"/>
    <property type="match status" value="1"/>
</dbReference>
<keyword evidence="12" id="KW-1185">Reference proteome</keyword>
<dbReference type="Pfam" id="PF01412">
    <property type="entry name" value="ArfGap"/>
    <property type="match status" value="1"/>
</dbReference>
<evidence type="ECO:0000256" key="9">
    <source>
        <dbReference type="PROSITE-ProRule" id="PRU00288"/>
    </source>
</evidence>
<dbReference type="GO" id="GO:0098793">
    <property type="term" value="C:presynapse"/>
    <property type="evidence" value="ECO:0007669"/>
    <property type="project" value="GOC"/>
</dbReference>
<dbReference type="InterPro" id="IPR047161">
    <property type="entry name" value="GIT-like"/>
</dbReference>
<evidence type="ECO:0000256" key="2">
    <source>
        <dbReference type="ARBA" id="ARBA00022723"/>
    </source>
</evidence>
<sequence>MSKRLRNTEVCADCSAPEPRWASVNRGVLICDECCSVHRSLGRHSSQVRHLTRMPWPPTQLQMVHTLYNNGANSIWEHSLLDPSSVMSGKRKPNPQDKLHPIKSEFIRAKYQMLAFVHRMPCREDDSSTAKDLSKQLHSSVRTGNLETCLRLLSLGAQANFFHPEKGNFPLHVAAKEGQIFQAELLSVYGADPGALDSSGKTPIDHAREAGHHDLADRLVEIQYELTDRLAFYLYGRKPEHKNNDHFIVPQLADSSSDLTELAKAAKRKLQSLSNHLFEELAMDVYDEVDRRETDGVWLATQNHSKLVTETTLVPFLPVNPEYSSTRNQGRQKLARFNAHEFVILVIDILSDAKCRQQGSSAASPKDNVELILNSTAVRHCSDSNDTDPDYDKVASDDDTDQELPSSKEDRTKSLDSDLSDGPITMQEYVDVKNALSASEARIQELMKTQNDLNDQLRLMRLKLQSLQSENISLRRQVTPNMYQTPSGPDYPDPSSPSALKRRQSARASRPMSMYETGSGLKPYLPKGETPYPEEGLPTLQPFTPHVKRGAFVTSSSLPSFPSTLSWSKDDSLQTSKLEKQSSMPESDYDNTFNDSEMDDLGFCKRGRLRSGGWLGEGSSIPELDDLESESDPTLPRTEDVIRKTEQITKNIQELLRAAQDNKHDSFIPCSERIHVAVTEMAALFPKKPRSETVRNALRLLTFSACRLQNECRKAVPSESGSGPDMQLVTQQVIQCAYDIAKAAKQLVTITTKENTN</sequence>
<dbReference type="GO" id="GO:0031267">
    <property type="term" value="F:small GTPase binding"/>
    <property type="evidence" value="ECO:0007669"/>
    <property type="project" value="TreeGrafter"/>
</dbReference>
<dbReference type="AlphaFoldDB" id="A0A2I4BQ14"/>